<evidence type="ECO:0000313" key="2">
    <source>
        <dbReference type="Proteomes" id="UP000020681"/>
    </source>
</evidence>
<name>A0ABN0R9G6_MYCUL</name>
<organism evidence="1 2">
    <name type="scientific">Mycobacterium ulcerans str. Harvey</name>
    <dbReference type="NCBI Taxonomy" id="1299332"/>
    <lineage>
        <taxon>Bacteria</taxon>
        <taxon>Bacillati</taxon>
        <taxon>Actinomycetota</taxon>
        <taxon>Actinomycetes</taxon>
        <taxon>Mycobacteriales</taxon>
        <taxon>Mycobacteriaceae</taxon>
        <taxon>Mycobacterium</taxon>
        <taxon>Mycobacterium ulcerans group</taxon>
    </lineage>
</organism>
<reference evidence="1 2" key="1">
    <citation type="submission" date="2014-01" db="EMBL/GenBank/DDBJ databases">
        <authorList>
            <person name="Dobos K."/>
            <person name="Lenaerts A."/>
            <person name="Ordway D."/>
            <person name="DeGroote M.A."/>
            <person name="Parker T."/>
            <person name="Sizemore C."/>
            <person name="Tallon L.J."/>
            <person name="Sadzewicz L.K."/>
            <person name="Sengamalay N."/>
            <person name="Fraser C.M."/>
            <person name="Hine E."/>
            <person name="Shefchek K.A."/>
            <person name="Das S.P."/>
            <person name="Tettelin H."/>
        </authorList>
    </citation>
    <scope>NUCLEOTIDE SEQUENCE [LARGE SCALE GENOMIC DNA]</scope>
    <source>
        <strain evidence="1 2">Harvey</strain>
    </source>
</reference>
<accession>A0ABN0R9G6</accession>
<gene>
    <name evidence="1" type="ORF">I551_9192</name>
</gene>
<comment type="caution">
    <text evidence="1">The sequence shown here is derived from an EMBL/GenBank/DDBJ whole genome shotgun (WGS) entry which is preliminary data.</text>
</comment>
<evidence type="ECO:0000313" key="1">
    <source>
        <dbReference type="EMBL" id="EUA93536.1"/>
    </source>
</evidence>
<keyword evidence="2" id="KW-1185">Reference proteome</keyword>
<protein>
    <submittedName>
        <fullName evidence="1">Uncharacterized protein</fullName>
    </submittedName>
</protein>
<sequence>MPSHVDQLVAQLGVPDQRRKSSMATVMPTWFTGLLVKVWMARSGRERRGTARGRQCGSH</sequence>
<dbReference type="Proteomes" id="UP000020681">
    <property type="component" value="Unassembled WGS sequence"/>
</dbReference>
<proteinExistence type="predicted"/>
<dbReference type="EMBL" id="JAOL01000058">
    <property type="protein sequence ID" value="EUA93536.1"/>
    <property type="molecule type" value="Genomic_DNA"/>
</dbReference>